<protein>
    <submittedName>
        <fullName evidence="1">Uncharacterized protein</fullName>
    </submittedName>
</protein>
<feature type="non-terminal residue" evidence="1">
    <location>
        <position position="1"/>
    </location>
</feature>
<proteinExistence type="predicted"/>
<dbReference type="AlphaFoldDB" id="A0A0V1E9L6"/>
<gene>
    <name evidence="1" type="ORF">T4A_1766</name>
</gene>
<evidence type="ECO:0000313" key="2">
    <source>
        <dbReference type="Proteomes" id="UP000054632"/>
    </source>
</evidence>
<sequence>ITSGCKETHTARWASTRVIVHVAIPPRFSLVETPYSSWQPSSTGTPIHFFHPRVTILVSGFVALVPVSSVGKRDPLRPLFFNAFLPPGFTGAARVTSFSERWCCFMAGVFFWHIAAAIRKFWRKFFQIVSKLFFYLLRIFPRMEAYAVPKCSAISGQLAANVGASTPIFSKFYANFCRITLAYSYRPACGDVGSIGAFDSYLRICLVILFLDWGCGHHRPLFPWLAYLSLYSYSLEPSSCRFRCHSNQTFIRCGSIVLLVILSRWHTHFLLLLARIQPHLHVRCACTRPRHLLFSDNLLLDGVNEAARSDVIAHLMERRIASMLLAVNLLPNISSAAFSEKNHRPFLNGVQYQAEPRDMAKYKTVQNRIVTENLKFKYKKSQVSYDVVSFLSTGKAAGVISRFLRLCDGLGWTQGGTGAVPARAILLGLIFNWHCSSQRCKGNPTGEVFRRSRHFPRDALALMELRFF</sequence>
<accession>A0A0V1E9L6</accession>
<name>A0A0V1E9L6_TRIPS</name>
<dbReference type="EMBL" id="JYDR01000074">
    <property type="protein sequence ID" value="KRY70427.1"/>
    <property type="molecule type" value="Genomic_DNA"/>
</dbReference>
<dbReference type="Proteomes" id="UP000054632">
    <property type="component" value="Unassembled WGS sequence"/>
</dbReference>
<comment type="caution">
    <text evidence="1">The sequence shown here is derived from an EMBL/GenBank/DDBJ whole genome shotgun (WGS) entry which is preliminary data.</text>
</comment>
<organism evidence="1 2">
    <name type="scientific">Trichinella pseudospiralis</name>
    <name type="common">Parasitic roundworm</name>
    <dbReference type="NCBI Taxonomy" id="6337"/>
    <lineage>
        <taxon>Eukaryota</taxon>
        <taxon>Metazoa</taxon>
        <taxon>Ecdysozoa</taxon>
        <taxon>Nematoda</taxon>
        <taxon>Enoplea</taxon>
        <taxon>Dorylaimia</taxon>
        <taxon>Trichinellida</taxon>
        <taxon>Trichinellidae</taxon>
        <taxon>Trichinella</taxon>
    </lineage>
</organism>
<evidence type="ECO:0000313" key="1">
    <source>
        <dbReference type="EMBL" id="KRY70427.1"/>
    </source>
</evidence>
<reference evidence="1 2" key="1">
    <citation type="submission" date="2015-01" db="EMBL/GenBank/DDBJ databases">
        <title>Evolution of Trichinella species and genotypes.</title>
        <authorList>
            <person name="Korhonen P.K."/>
            <person name="Edoardo P."/>
            <person name="Giuseppe L.R."/>
            <person name="Gasser R.B."/>
        </authorList>
    </citation>
    <scope>NUCLEOTIDE SEQUENCE [LARGE SCALE GENOMIC DNA]</scope>
    <source>
        <strain evidence="1">ISS13</strain>
    </source>
</reference>